<dbReference type="GO" id="GO:0032259">
    <property type="term" value="P:methylation"/>
    <property type="evidence" value="ECO:0007669"/>
    <property type="project" value="UniProtKB-KW"/>
</dbReference>
<organism evidence="4 5">
    <name type="scientific">Paraburkholderia phenazinium</name>
    <dbReference type="NCBI Taxonomy" id="60549"/>
    <lineage>
        <taxon>Bacteria</taxon>
        <taxon>Pseudomonadati</taxon>
        <taxon>Pseudomonadota</taxon>
        <taxon>Betaproteobacteria</taxon>
        <taxon>Burkholderiales</taxon>
        <taxon>Burkholderiaceae</taxon>
        <taxon>Paraburkholderia</taxon>
    </lineage>
</organism>
<name>A0A1N6KH06_9BURK</name>
<gene>
    <name evidence="4" type="ORF">SAMN05444168_7168</name>
</gene>
<dbReference type="OrthoDB" id="9799672at2"/>
<evidence type="ECO:0000313" key="5">
    <source>
        <dbReference type="Proteomes" id="UP000184693"/>
    </source>
</evidence>
<evidence type="ECO:0000313" key="4">
    <source>
        <dbReference type="EMBL" id="SIO55808.1"/>
    </source>
</evidence>
<keyword evidence="2 4" id="KW-0808">Transferase</keyword>
<keyword evidence="3" id="KW-0949">S-adenosyl-L-methionine</keyword>
<dbReference type="InterPro" id="IPR029063">
    <property type="entry name" value="SAM-dependent_MTases_sf"/>
</dbReference>
<protein>
    <submittedName>
        <fullName evidence="4">Predicted O-methyltransferase YrrM</fullName>
    </submittedName>
</protein>
<dbReference type="PANTHER" id="PTHR43167:SF1">
    <property type="entry name" value="PUTATIVE (AFU_ORTHOLOGUE AFUA_6G01830)-RELATED"/>
    <property type="match status" value="1"/>
</dbReference>
<evidence type="ECO:0000256" key="3">
    <source>
        <dbReference type="ARBA" id="ARBA00022691"/>
    </source>
</evidence>
<keyword evidence="1 4" id="KW-0489">Methyltransferase</keyword>
<dbReference type="RefSeq" id="WP_074268882.1">
    <property type="nucleotide sequence ID" value="NZ_FSRM01000002.1"/>
</dbReference>
<proteinExistence type="predicted"/>
<dbReference type="Pfam" id="PF01596">
    <property type="entry name" value="Methyltransf_3"/>
    <property type="match status" value="1"/>
</dbReference>
<evidence type="ECO:0000256" key="2">
    <source>
        <dbReference type="ARBA" id="ARBA00022679"/>
    </source>
</evidence>
<dbReference type="AlphaFoldDB" id="A0A1N6KH06"/>
<dbReference type="PROSITE" id="PS51682">
    <property type="entry name" value="SAM_OMT_I"/>
    <property type="match status" value="1"/>
</dbReference>
<dbReference type="Proteomes" id="UP000184693">
    <property type="component" value="Unassembled WGS sequence"/>
</dbReference>
<accession>A0A1N6KH06</accession>
<dbReference type="GO" id="GO:0008171">
    <property type="term" value="F:O-methyltransferase activity"/>
    <property type="evidence" value="ECO:0007669"/>
    <property type="project" value="InterPro"/>
</dbReference>
<dbReference type="Gene3D" id="3.40.50.150">
    <property type="entry name" value="Vaccinia Virus protein VP39"/>
    <property type="match status" value="1"/>
</dbReference>
<evidence type="ECO:0000256" key="1">
    <source>
        <dbReference type="ARBA" id="ARBA00022603"/>
    </source>
</evidence>
<reference evidence="4 5" key="1">
    <citation type="submission" date="2016-11" db="EMBL/GenBank/DDBJ databases">
        <authorList>
            <person name="Jaros S."/>
            <person name="Januszkiewicz K."/>
            <person name="Wedrychowicz H."/>
        </authorList>
    </citation>
    <scope>NUCLEOTIDE SEQUENCE [LARGE SCALE GENOMIC DNA]</scope>
    <source>
        <strain evidence="4 5">GAS86</strain>
    </source>
</reference>
<sequence length="221" mass="23815">MITLTQPPVSTVLEQLFADADASRALMHRQMAALSSAERDALMASARSEDYQGFYRHAKEFHLAVSRQTGALLYMYARMTKAHSIIEFGTSFGVSTLHLAAALRDNGGGLLITTEFESSKVAAARRTIAAAGLGDLVEVREGDALETLASGLPEHVDLVLLDGAKALYPAVCSLLEPRLRAGSVLVADNADWSPEYLEIVRSSGRYFSQGLADDVEVSIKL</sequence>
<dbReference type="SUPFAM" id="SSF53335">
    <property type="entry name" value="S-adenosyl-L-methionine-dependent methyltransferases"/>
    <property type="match status" value="1"/>
</dbReference>
<dbReference type="InterPro" id="IPR002935">
    <property type="entry name" value="SAM_O-MeTrfase"/>
</dbReference>
<dbReference type="PANTHER" id="PTHR43167">
    <property type="entry name" value="PUTATIVE (AFU_ORTHOLOGUE AFUA_6G01830)-RELATED"/>
    <property type="match status" value="1"/>
</dbReference>
<dbReference type="EMBL" id="FSRM01000002">
    <property type="protein sequence ID" value="SIO55808.1"/>
    <property type="molecule type" value="Genomic_DNA"/>
</dbReference>